<accession>A0AAD6NN08</accession>
<keyword evidence="3" id="KW-1185">Reference proteome</keyword>
<name>A0AAD6NN08_DREDA</name>
<protein>
    <submittedName>
        <fullName evidence="2">Uncharacterized protein</fullName>
    </submittedName>
</protein>
<proteinExistence type="predicted"/>
<sequence>MPLLVASHREIRTQFERSRDAAPGPDDAPPSERIKHAFEVANYLRQNVVQAVKADGEDVYITRNADAGGGFFFADGSFLTFAASKELRIHDETERGDNESIKTPLKGRVGRLEKCS</sequence>
<evidence type="ECO:0000256" key="1">
    <source>
        <dbReference type="SAM" id="MobiDB-lite"/>
    </source>
</evidence>
<organism evidence="2 3">
    <name type="scientific">Drechslerella dactyloides</name>
    <name type="common">Nematode-trapping fungus</name>
    <name type="synonym">Arthrobotrys dactyloides</name>
    <dbReference type="NCBI Taxonomy" id="74499"/>
    <lineage>
        <taxon>Eukaryota</taxon>
        <taxon>Fungi</taxon>
        <taxon>Dikarya</taxon>
        <taxon>Ascomycota</taxon>
        <taxon>Pezizomycotina</taxon>
        <taxon>Orbiliomycetes</taxon>
        <taxon>Orbiliales</taxon>
        <taxon>Orbiliaceae</taxon>
        <taxon>Drechslerella</taxon>
    </lineage>
</organism>
<dbReference type="EMBL" id="JAQGDS010000002">
    <property type="protein sequence ID" value="KAJ6262823.1"/>
    <property type="molecule type" value="Genomic_DNA"/>
</dbReference>
<gene>
    <name evidence="2" type="ORF">Dda_1380</name>
</gene>
<feature type="region of interest" description="Disordered" evidence="1">
    <location>
        <begin position="93"/>
        <end position="116"/>
    </location>
</feature>
<dbReference type="Proteomes" id="UP001221413">
    <property type="component" value="Unassembled WGS sequence"/>
</dbReference>
<reference evidence="2" key="1">
    <citation type="submission" date="2023-01" db="EMBL/GenBank/DDBJ databases">
        <title>The chitinases involved in constricting ring structure development in the nematode-trapping fungus Drechslerella dactyloides.</title>
        <authorList>
            <person name="Wang R."/>
            <person name="Zhang L."/>
            <person name="Tang P."/>
            <person name="Li S."/>
            <person name="Liang L."/>
        </authorList>
    </citation>
    <scope>NUCLEOTIDE SEQUENCE</scope>
    <source>
        <strain evidence="2">YMF1.00031</strain>
    </source>
</reference>
<evidence type="ECO:0000313" key="3">
    <source>
        <dbReference type="Proteomes" id="UP001221413"/>
    </source>
</evidence>
<comment type="caution">
    <text evidence="2">The sequence shown here is derived from an EMBL/GenBank/DDBJ whole genome shotgun (WGS) entry which is preliminary data.</text>
</comment>
<evidence type="ECO:0000313" key="2">
    <source>
        <dbReference type="EMBL" id="KAJ6262823.1"/>
    </source>
</evidence>
<dbReference type="AlphaFoldDB" id="A0AAD6NN08"/>